<dbReference type="EMBL" id="JBHSWE010000001">
    <property type="protein sequence ID" value="MFC6669593.1"/>
    <property type="molecule type" value="Genomic_DNA"/>
</dbReference>
<evidence type="ECO:0000313" key="8">
    <source>
        <dbReference type="Proteomes" id="UP001596422"/>
    </source>
</evidence>
<dbReference type="SUPFAM" id="SSF46548">
    <property type="entry name" value="alpha-helical ferredoxin"/>
    <property type="match status" value="1"/>
</dbReference>
<keyword evidence="4" id="KW-0408">Iron</keyword>
<dbReference type="PANTHER" id="PTHR32479">
    <property type="entry name" value="GLYCOLATE OXIDASE IRON-SULFUR SUBUNIT"/>
    <property type="match status" value="1"/>
</dbReference>
<dbReference type="RefSeq" id="WP_379912895.1">
    <property type="nucleotide sequence ID" value="NZ_JBHSWE010000001.1"/>
</dbReference>
<evidence type="ECO:0000259" key="6">
    <source>
        <dbReference type="PROSITE" id="PS51379"/>
    </source>
</evidence>
<accession>A0ABW1ZWP9</accession>
<name>A0ABW1ZWP9_9GAMM</name>
<feature type="domain" description="4Fe-4S ferredoxin-type" evidence="6">
    <location>
        <begin position="31"/>
        <end position="61"/>
    </location>
</feature>
<dbReference type="InterPro" id="IPR004017">
    <property type="entry name" value="Cys_rich_dom"/>
</dbReference>
<comment type="caution">
    <text evidence="7">The sequence shown here is derived from an EMBL/GenBank/DDBJ whole genome shotgun (WGS) entry which is preliminary data.</text>
</comment>
<dbReference type="InterPro" id="IPR017896">
    <property type="entry name" value="4Fe4S_Fe-S-bd"/>
</dbReference>
<keyword evidence="1" id="KW-0004">4Fe-4S</keyword>
<organism evidence="7 8">
    <name type="scientific">Marinobacterium aestuariivivens</name>
    <dbReference type="NCBI Taxonomy" id="1698799"/>
    <lineage>
        <taxon>Bacteria</taxon>
        <taxon>Pseudomonadati</taxon>
        <taxon>Pseudomonadota</taxon>
        <taxon>Gammaproteobacteria</taxon>
        <taxon>Oceanospirillales</taxon>
        <taxon>Oceanospirillaceae</taxon>
        <taxon>Marinobacterium</taxon>
    </lineage>
</organism>
<evidence type="ECO:0000256" key="1">
    <source>
        <dbReference type="ARBA" id="ARBA00022485"/>
    </source>
</evidence>
<keyword evidence="8" id="KW-1185">Reference proteome</keyword>
<dbReference type="PANTHER" id="PTHR32479:SF19">
    <property type="entry name" value="ANAEROBIC GLYCEROL-3-PHOSPHATE DEHYDROGENASE SUBUNIT C"/>
    <property type="match status" value="1"/>
</dbReference>
<gene>
    <name evidence="7" type="ORF">ACFQDL_05420</name>
</gene>
<dbReference type="PROSITE" id="PS51379">
    <property type="entry name" value="4FE4S_FER_2"/>
    <property type="match status" value="1"/>
</dbReference>
<evidence type="ECO:0000256" key="2">
    <source>
        <dbReference type="ARBA" id="ARBA00022723"/>
    </source>
</evidence>
<keyword evidence="2" id="KW-0479">Metal-binding</keyword>
<evidence type="ECO:0000256" key="4">
    <source>
        <dbReference type="ARBA" id="ARBA00023004"/>
    </source>
</evidence>
<protein>
    <submittedName>
        <fullName evidence="7">(Fe-S)-binding protein</fullName>
    </submittedName>
</protein>
<proteinExistence type="predicted"/>
<dbReference type="Gene3D" id="1.10.1060.10">
    <property type="entry name" value="Alpha-helical ferredoxin"/>
    <property type="match status" value="1"/>
</dbReference>
<dbReference type="Proteomes" id="UP001596422">
    <property type="component" value="Unassembled WGS sequence"/>
</dbReference>
<dbReference type="Pfam" id="PF02754">
    <property type="entry name" value="CCG"/>
    <property type="match status" value="2"/>
</dbReference>
<sequence>MTPRQRIVIWREIARLEASGEDPERLAVLREEYRYQGTETCAGCGLCSTSCPVGINTGDLTRSIRSRDNENHARLAQWLADHYGGVSRTSKTLFSLADATHGLIGTDRMQRLTGGIRRLSGNRLQQWTPAMPRAAAKIKPDTGLPEAARPKVVYLPSCASRTMGPPRGAADKRSLFEVTEQLLRKAGYEVIYPQDLEAQCCGMPFQSKGLFDAADQKAQETERLLLAATENGALPVYSDTSPCSLRLKDKLDPRIRLYDSVDFIDRFLLDRLLFEPLDAPVALHVTCSATRMGQTESLKRIAGRCSRQLVIPEQIGCCGFAGDKGFSTPELNASALRTLKGAVQHCSEGVSTSRTCEIGLTHHSGIDYHSIVYLLDRCSSAKGTPR</sequence>
<evidence type="ECO:0000256" key="5">
    <source>
        <dbReference type="ARBA" id="ARBA00023014"/>
    </source>
</evidence>
<dbReference type="InterPro" id="IPR009051">
    <property type="entry name" value="Helical_ferredxn"/>
</dbReference>
<evidence type="ECO:0000313" key="7">
    <source>
        <dbReference type="EMBL" id="MFC6669593.1"/>
    </source>
</evidence>
<evidence type="ECO:0000256" key="3">
    <source>
        <dbReference type="ARBA" id="ARBA00022737"/>
    </source>
</evidence>
<dbReference type="InterPro" id="IPR017900">
    <property type="entry name" value="4Fe4S_Fe_S_CS"/>
</dbReference>
<reference evidence="8" key="1">
    <citation type="journal article" date="2019" name="Int. J. Syst. Evol. Microbiol.">
        <title>The Global Catalogue of Microorganisms (GCM) 10K type strain sequencing project: providing services to taxonomists for standard genome sequencing and annotation.</title>
        <authorList>
            <consortium name="The Broad Institute Genomics Platform"/>
            <consortium name="The Broad Institute Genome Sequencing Center for Infectious Disease"/>
            <person name="Wu L."/>
            <person name="Ma J."/>
        </authorList>
    </citation>
    <scope>NUCLEOTIDE SEQUENCE [LARGE SCALE GENOMIC DNA]</scope>
    <source>
        <strain evidence="8">NBRC 111756</strain>
    </source>
</reference>
<keyword evidence="3" id="KW-0677">Repeat</keyword>
<keyword evidence="5" id="KW-0411">Iron-sulfur</keyword>
<dbReference type="PROSITE" id="PS00198">
    <property type="entry name" value="4FE4S_FER_1"/>
    <property type="match status" value="1"/>
</dbReference>